<dbReference type="AlphaFoldDB" id="G0ULB6"/>
<proteinExistence type="predicted"/>
<dbReference type="EMBL" id="HE575317">
    <property type="protein sequence ID" value="CCC90171.1"/>
    <property type="molecule type" value="Genomic_DNA"/>
</dbReference>
<feature type="region of interest" description="Disordered" evidence="1">
    <location>
        <begin position="66"/>
        <end position="85"/>
    </location>
</feature>
<reference evidence="2" key="1">
    <citation type="journal article" date="2012" name="Proc. Natl. Acad. Sci. U.S.A.">
        <title>Antigenic diversity is generated by distinct evolutionary mechanisms in African trypanosome species.</title>
        <authorList>
            <person name="Jackson A.P."/>
            <person name="Berry A."/>
            <person name="Aslett M."/>
            <person name="Allison H.C."/>
            <person name="Burton P."/>
            <person name="Vavrova-Anderson J."/>
            <person name="Brown R."/>
            <person name="Browne H."/>
            <person name="Corton N."/>
            <person name="Hauser H."/>
            <person name="Gamble J."/>
            <person name="Gilderthorp R."/>
            <person name="Marcello L."/>
            <person name="McQuillan J."/>
            <person name="Otto T.D."/>
            <person name="Quail M.A."/>
            <person name="Sanders M.J."/>
            <person name="van Tonder A."/>
            <person name="Ginger M.L."/>
            <person name="Field M.C."/>
            <person name="Barry J.D."/>
            <person name="Hertz-Fowler C."/>
            <person name="Berriman M."/>
        </authorList>
    </citation>
    <scope>NUCLEOTIDE SEQUENCE</scope>
    <source>
        <strain evidence="2">IL3000</strain>
    </source>
</reference>
<protein>
    <submittedName>
        <fullName evidence="2">Uncharacterized protein TCIL3000_4_2620</fullName>
    </submittedName>
</protein>
<evidence type="ECO:0000313" key="2">
    <source>
        <dbReference type="EMBL" id="CCC90171.1"/>
    </source>
</evidence>
<dbReference type="VEuPathDB" id="TriTrypDB:TcIL3000_4_2620"/>
<organism evidence="2">
    <name type="scientific">Trypanosoma congolense (strain IL3000)</name>
    <dbReference type="NCBI Taxonomy" id="1068625"/>
    <lineage>
        <taxon>Eukaryota</taxon>
        <taxon>Discoba</taxon>
        <taxon>Euglenozoa</taxon>
        <taxon>Kinetoplastea</taxon>
        <taxon>Metakinetoplastina</taxon>
        <taxon>Trypanosomatida</taxon>
        <taxon>Trypanosomatidae</taxon>
        <taxon>Trypanosoma</taxon>
        <taxon>Nannomonas</taxon>
    </lineage>
</organism>
<sequence>MLLATNTLNPAASVRTACRRAMMSALVFPLPVTPLKRTSLWSSCRSAGSKRDCSRVGAPPRTSITRLLSTGQSPSASHTTPPSSLADGSALFSTSGMLVRLVVASFTRRSSHMTVLARSRAASRTVPSRSFSVIILLSMSPPASHSAGFASSTEPTESCSATEFLTPSPAYSLCCNELHTSSNNVIAPFPSRTHVSRCNVEPFGRGKSAKGARSVLLYSFSVNSFSSISTEGHSFC</sequence>
<feature type="compositionally biased region" description="Low complexity" evidence="1">
    <location>
        <begin position="73"/>
        <end position="84"/>
    </location>
</feature>
<gene>
    <name evidence="2" type="ORF">TCIL3000_4_2620</name>
</gene>
<evidence type="ECO:0000256" key="1">
    <source>
        <dbReference type="SAM" id="MobiDB-lite"/>
    </source>
</evidence>
<name>G0ULB6_TRYCI</name>
<accession>G0ULB6</accession>